<proteinExistence type="predicted"/>
<reference evidence="1 2" key="1">
    <citation type="submission" date="2019-05" db="EMBL/GenBank/DDBJ databases">
        <authorList>
            <person name="Pankratov T."/>
            <person name="Grouzdev D."/>
        </authorList>
    </citation>
    <scope>NUCLEOTIDE SEQUENCE [LARGE SCALE GENOMIC DNA]</scope>
    <source>
        <strain evidence="1 2">KEBCLARHB70R</strain>
    </source>
</reference>
<comment type="caution">
    <text evidence="1">The sequence shown here is derived from an EMBL/GenBank/DDBJ whole genome shotgun (WGS) entry which is preliminary data.</text>
</comment>
<evidence type="ECO:0000313" key="1">
    <source>
        <dbReference type="EMBL" id="TLU71233.1"/>
    </source>
</evidence>
<accession>A0A5R9J314</accession>
<protein>
    <submittedName>
        <fullName evidence="1">Uncharacterized protein</fullName>
    </submittedName>
</protein>
<dbReference type="Proteomes" id="UP000305654">
    <property type="component" value="Unassembled WGS sequence"/>
</dbReference>
<keyword evidence="2" id="KW-1185">Reference proteome</keyword>
<dbReference type="RefSeq" id="WP_138327270.1">
    <property type="nucleotide sequence ID" value="NZ_VCDI01000007.1"/>
</dbReference>
<organism evidence="1 2">
    <name type="scientific">Lichenicoccus roseus</name>
    <dbReference type="NCBI Taxonomy" id="2683649"/>
    <lineage>
        <taxon>Bacteria</taxon>
        <taxon>Pseudomonadati</taxon>
        <taxon>Pseudomonadota</taxon>
        <taxon>Alphaproteobacteria</taxon>
        <taxon>Acetobacterales</taxon>
        <taxon>Acetobacteraceae</taxon>
        <taxon>Lichenicoccus</taxon>
    </lineage>
</organism>
<gene>
    <name evidence="1" type="ORF">FE263_17130</name>
</gene>
<sequence length="211" mass="23126">MGVVIHILERRNVRLDVAGFVQEVGTLRQLSKVTEVDDLRAAELERAKLISSPLAALVAQTVSLPLASGKSVPAHQVIGWDNGRASVAEPGWDYLPLLGYAVRNAERDIFELNELRDGTLHPIDPVRASDLSLLSNGVLVRHGQALISSCIEVRPFIPNFAEADCIFENGRRERLLVRITGGSLPDPSWLVGRKPMEVESYRTDQAASTLS</sequence>
<evidence type="ECO:0000313" key="2">
    <source>
        <dbReference type="Proteomes" id="UP000305654"/>
    </source>
</evidence>
<name>A0A5R9J314_9PROT</name>
<dbReference type="AlphaFoldDB" id="A0A5R9J314"/>
<dbReference type="EMBL" id="VCDI01000007">
    <property type="protein sequence ID" value="TLU71233.1"/>
    <property type="molecule type" value="Genomic_DNA"/>
</dbReference>